<evidence type="ECO:0008006" key="9">
    <source>
        <dbReference type="Google" id="ProtNLM"/>
    </source>
</evidence>
<organism evidence="7 8">
    <name type="scientific">Streptomyces coeruleoprunus</name>
    <dbReference type="NCBI Taxonomy" id="285563"/>
    <lineage>
        <taxon>Bacteria</taxon>
        <taxon>Bacillati</taxon>
        <taxon>Actinomycetota</taxon>
        <taxon>Actinomycetes</taxon>
        <taxon>Kitasatosporales</taxon>
        <taxon>Streptomycetaceae</taxon>
        <taxon>Streptomyces</taxon>
    </lineage>
</organism>
<dbReference type="PRINTS" id="PR00633">
    <property type="entry name" value="RCCNDNSATION"/>
</dbReference>
<feature type="domain" description="DUF11" evidence="5">
    <location>
        <begin position="456"/>
        <end position="575"/>
    </location>
</feature>
<dbReference type="RefSeq" id="WP_380841744.1">
    <property type="nucleotide sequence ID" value="NZ_JBHMCZ010000028.1"/>
</dbReference>
<dbReference type="EMBL" id="JBHSJD010000014">
    <property type="protein sequence ID" value="MFC5024105.1"/>
    <property type="molecule type" value="Genomic_DNA"/>
</dbReference>
<evidence type="ECO:0000256" key="4">
    <source>
        <dbReference type="SAM" id="SignalP"/>
    </source>
</evidence>
<dbReference type="PROSITE" id="PS00626">
    <property type="entry name" value="RCC1_2"/>
    <property type="match status" value="3"/>
</dbReference>
<dbReference type="Pfam" id="PF01345">
    <property type="entry name" value="DUF11"/>
    <property type="match status" value="1"/>
</dbReference>
<keyword evidence="2" id="KW-0677">Repeat</keyword>
<feature type="region of interest" description="Disordered" evidence="3">
    <location>
        <begin position="231"/>
        <end position="251"/>
    </location>
</feature>
<feature type="chain" id="PRO_5045849648" description="DUF11 domain-containing protein" evidence="4">
    <location>
        <begin position="38"/>
        <end position="580"/>
    </location>
</feature>
<dbReference type="Gene3D" id="2.130.10.30">
    <property type="entry name" value="Regulator of chromosome condensation 1/beta-lactamase-inhibitor protein II"/>
    <property type="match status" value="2"/>
</dbReference>
<feature type="region of interest" description="Disordered" evidence="3">
    <location>
        <begin position="556"/>
        <end position="580"/>
    </location>
</feature>
<dbReference type="Pfam" id="PF25390">
    <property type="entry name" value="WD40_RLD"/>
    <property type="match status" value="1"/>
</dbReference>
<dbReference type="InterPro" id="IPR001434">
    <property type="entry name" value="OmcB-like_DUF11"/>
</dbReference>
<evidence type="ECO:0000256" key="2">
    <source>
        <dbReference type="ARBA" id="ARBA00022737"/>
    </source>
</evidence>
<dbReference type="InterPro" id="IPR013783">
    <property type="entry name" value="Ig-like_fold"/>
</dbReference>
<dbReference type="SUPFAM" id="SSF50985">
    <property type="entry name" value="RCC1/BLIP-II"/>
    <property type="match status" value="2"/>
</dbReference>
<dbReference type="PANTHER" id="PTHR45982">
    <property type="entry name" value="REGULATOR OF CHROMOSOME CONDENSATION"/>
    <property type="match status" value="1"/>
</dbReference>
<keyword evidence="4" id="KW-0732">Signal</keyword>
<evidence type="ECO:0000259" key="6">
    <source>
        <dbReference type="Pfam" id="PF25390"/>
    </source>
</evidence>
<evidence type="ECO:0000313" key="8">
    <source>
        <dbReference type="Proteomes" id="UP001595829"/>
    </source>
</evidence>
<feature type="domain" description="RCC1-like" evidence="6">
    <location>
        <begin position="147"/>
        <end position="452"/>
    </location>
</feature>
<dbReference type="InterPro" id="IPR051553">
    <property type="entry name" value="Ran_GTPase-activating"/>
</dbReference>
<dbReference type="Proteomes" id="UP001595829">
    <property type="component" value="Unassembled WGS sequence"/>
</dbReference>
<dbReference type="Pfam" id="PF13540">
    <property type="entry name" value="RCC1_2"/>
    <property type="match status" value="1"/>
</dbReference>
<feature type="signal peptide" evidence="4">
    <location>
        <begin position="1"/>
        <end position="37"/>
    </location>
</feature>
<dbReference type="NCBIfam" id="TIGR01451">
    <property type="entry name" value="B_ant_repeat"/>
    <property type="match status" value="1"/>
</dbReference>
<gene>
    <name evidence="7" type="ORF">ACFPM3_18425</name>
</gene>
<comment type="caution">
    <text evidence="7">The sequence shown here is derived from an EMBL/GenBank/DDBJ whole genome shotgun (WGS) entry which is preliminary data.</text>
</comment>
<dbReference type="InterPro" id="IPR058923">
    <property type="entry name" value="RCC1-like_dom"/>
</dbReference>
<keyword evidence="1" id="KW-0344">Guanine-nucleotide releasing factor</keyword>
<dbReference type="PANTHER" id="PTHR45982:SF1">
    <property type="entry name" value="REGULATOR OF CHROMOSOME CONDENSATION"/>
    <property type="match status" value="1"/>
</dbReference>
<keyword evidence="8" id="KW-1185">Reference proteome</keyword>
<evidence type="ECO:0000256" key="1">
    <source>
        <dbReference type="ARBA" id="ARBA00022658"/>
    </source>
</evidence>
<dbReference type="PROSITE" id="PS50012">
    <property type="entry name" value="RCC1_3"/>
    <property type="match status" value="7"/>
</dbReference>
<sequence length="580" mass="57456">MRRVVRDRSPWRRGLAVAVAAALWSGLSPGASPGAQAAEGRPGPAGTALAWGTNIRGELGDGATSGQSATPVRVCGAAPCTSPLDRVVAVAAGDQHTVALRADGSVWSWGWNGLGQLGDGSTTDRTTPVRVCARGETAPCGAFLTGVTAVAAGGAHSLALMADGTVVAWGVNASGQLGDDTTTLRGTPVQVCAFTEADCDTFPLAGVIAVAAGGNHSLALQSDGSVRSWGLNSNGQLGDDTTDSRDTPGTVSGLSSGVTAIAAGLSHSLAVLSDGTARAWGWNANGQLGDGTTTQRTTPVTVCGVGQSDCAANPLTGVRDLSAGSLHSLAALADRTARSWGGNGSGQLGDGTTTQRTTPVTVCGVGQSSCAANPLTGVTSVAGGGLHSVAVSSGTARSWGRNEEGQLGDGTTTRRTTPVKVCGFGRTAPCGSSLDGVTAIGTGLVHSVAVSRPSADLSIALSASPEPVAPGGTLTYTVTVRNDGPSNAENVVLRDTLPAEGRFVSATPSRGSCTVPPVGSTDTVRCSLGTLANTSQATTQIVVTVRAPAGGTVTNTATVTSSTPDPDQADNTATIRTPVS</sequence>
<feature type="compositionally biased region" description="Polar residues" evidence="3">
    <location>
        <begin position="569"/>
        <end position="580"/>
    </location>
</feature>
<name>A0ABV9XFD7_9ACTN</name>
<evidence type="ECO:0000259" key="5">
    <source>
        <dbReference type="Pfam" id="PF01345"/>
    </source>
</evidence>
<proteinExistence type="predicted"/>
<protein>
    <recommendedName>
        <fullName evidence="9">DUF11 domain-containing protein</fullName>
    </recommendedName>
</protein>
<reference evidence="8" key="1">
    <citation type="journal article" date="2019" name="Int. J. Syst. Evol. Microbiol.">
        <title>The Global Catalogue of Microorganisms (GCM) 10K type strain sequencing project: providing services to taxonomists for standard genome sequencing and annotation.</title>
        <authorList>
            <consortium name="The Broad Institute Genomics Platform"/>
            <consortium name="The Broad Institute Genome Sequencing Center for Infectious Disease"/>
            <person name="Wu L."/>
            <person name="Ma J."/>
        </authorList>
    </citation>
    <scope>NUCLEOTIDE SEQUENCE [LARGE SCALE GENOMIC DNA]</scope>
    <source>
        <strain evidence="8">CGMCC 4.1648</strain>
    </source>
</reference>
<dbReference type="Gene3D" id="2.60.40.10">
    <property type="entry name" value="Immunoglobulins"/>
    <property type="match status" value="1"/>
</dbReference>
<evidence type="ECO:0000256" key="3">
    <source>
        <dbReference type="SAM" id="MobiDB-lite"/>
    </source>
</evidence>
<dbReference type="InterPro" id="IPR047589">
    <property type="entry name" value="DUF11_rpt"/>
</dbReference>
<dbReference type="InterPro" id="IPR000408">
    <property type="entry name" value="Reg_chr_condens"/>
</dbReference>
<evidence type="ECO:0000313" key="7">
    <source>
        <dbReference type="EMBL" id="MFC5024105.1"/>
    </source>
</evidence>
<dbReference type="InterPro" id="IPR009091">
    <property type="entry name" value="RCC1/BLIP-II"/>
</dbReference>
<accession>A0ABV9XFD7</accession>